<evidence type="ECO:0000313" key="1">
    <source>
        <dbReference type="EMBL" id="CAE6853189.1"/>
    </source>
</evidence>
<dbReference type="EMBL" id="HG992338">
    <property type="protein sequence ID" value="CAE6860258.1"/>
    <property type="molecule type" value="Genomic_DNA"/>
</dbReference>
<gene>
    <name evidence="1" type="ORF">CFBP1159_41710</name>
    <name evidence="2" type="ORF">XAC301_43810</name>
</gene>
<dbReference type="Proteomes" id="UP000835287">
    <property type="component" value="Chromosome"/>
</dbReference>
<dbReference type="EMBL" id="HG992341">
    <property type="protein sequence ID" value="CAE6853189.1"/>
    <property type="molecule type" value="Genomic_DNA"/>
</dbReference>
<dbReference type="Proteomes" id="UP000835243">
    <property type="component" value="Chromosome"/>
</dbReference>
<dbReference type="AlphaFoldDB" id="A0A8D6VW85"/>
<keyword evidence="3" id="KW-1185">Reference proteome</keyword>
<evidence type="ECO:0000313" key="2">
    <source>
        <dbReference type="EMBL" id="CAE6860258.1"/>
    </source>
</evidence>
<dbReference type="RefSeq" id="WP_146091491.1">
    <property type="nucleotide sequence ID" value="NZ_CP062164.1"/>
</dbReference>
<evidence type="ECO:0000313" key="3">
    <source>
        <dbReference type="Proteomes" id="UP000835287"/>
    </source>
</evidence>
<dbReference type="EMBL" id="HG992338">
    <property type="protein sequence ID" value="CAE6860275.1"/>
    <property type="molecule type" value="Genomic_DNA"/>
</dbReference>
<protein>
    <submittedName>
        <fullName evidence="1">Uncharacterized protein</fullName>
    </submittedName>
</protein>
<reference evidence="1 3" key="1">
    <citation type="submission" date="2021-02" db="EMBL/GenBank/DDBJ databases">
        <authorList>
            <person name="Pothier F. J."/>
        </authorList>
    </citation>
    <scope>NUCLEOTIDE SEQUENCE</scope>
    <source>
        <strain evidence="2 3">301</strain>
        <strain evidence="1">CFBP 1159</strain>
    </source>
</reference>
<sequence>MKTAILAGSRRTARAGRQQCCGQRRVRTYGDVATVGFAGVARVLHAPATTDGRFDPVAALAALHGIAA</sequence>
<proteinExistence type="predicted"/>
<dbReference type="EMBL" id="HG992341">
    <property type="protein sequence ID" value="CAE6853169.1"/>
    <property type="molecule type" value="Genomic_DNA"/>
</dbReference>
<accession>A0A8D6VW85</accession>
<organism evidence="1">
    <name type="scientific">Xanthomonas arboricola pv. corylina</name>
    <dbReference type="NCBI Taxonomy" id="487821"/>
    <lineage>
        <taxon>Bacteria</taxon>
        <taxon>Pseudomonadati</taxon>
        <taxon>Pseudomonadota</taxon>
        <taxon>Gammaproteobacteria</taxon>
        <taxon>Lysobacterales</taxon>
        <taxon>Lysobacteraceae</taxon>
        <taxon>Xanthomonas</taxon>
    </lineage>
</organism>
<name>A0A8D6VW85_9XANT</name>